<sequence>MNTYEGYLKANDCLTFEDSSNIYNQIIESANINDKEFKEFWREMISNAIIYANTRANWSLQNSTERREVDKRRTRQHDDFMASLKLIASYMKEQRWNTTWFDQLGTIENDRKRFGDFACYLVYINSLNAR</sequence>
<dbReference type="AlphaFoldDB" id="A0A081LCJ4"/>
<dbReference type="eggNOG" id="ENOG50331H7">
    <property type="taxonomic scope" value="Bacteria"/>
</dbReference>
<name>A0A081LCJ4_9BACI</name>
<dbReference type="EMBL" id="JOTP01000006">
    <property type="protein sequence ID" value="KEP26970.1"/>
    <property type="molecule type" value="Genomic_DNA"/>
</dbReference>
<accession>A0A081LCJ4</accession>
<dbReference type="Gene3D" id="1.10.287.800">
    <property type="entry name" value="protein ne1242"/>
    <property type="match status" value="1"/>
</dbReference>
<keyword evidence="2" id="KW-1185">Reference proteome</keyword>
<reference evidence="1 2" key="1">
    <citation type="submission" date="2012-09" db="EMBL/GenBank/DDBJ databases">
        <title>Genome Sequence of Bacillus sp. DW5-4.</title>
        <authorList>
            <person name="Lai Q."/>
            <person name="Liu Y."/>
            <person name="Shao Z."/>
        </authorList>
    </citation>
    <scope>NUCLEOTIDE SEQUENCE [LARGE SCALE GENOMIC DNA]</scope>
    <source>
        <strain evidence="1 2">DW5-4</strain>
    </source>
</reference>
<evidence type="ECO:0000313" key="1">
    <source>
        <dbReference type="EMBL" id="KEP26970.1"/>
    </source>
</evidence>
<evidence type="ECO:0000313" key="2">
    <source>
        <dbReference type="Proteomes" id="UP000028091"/>
    </source>
</evidence>
<proteinExistence type="predicted"/>
<dbReference type="Proteomes" id="UP000028091">
    <property type="component" value="Unassembled WGS sequence"/>
</dbReference>
<gene>
    <name evidence="1" type="ORF">BA70_17300</name>
</gene>
<organism evidence="1 2">
    <name type="scientific">Bacillus zhangzhouensis</name>
    <dbReference type="NCBI Taxonomy" id="1178540"/>
    <lineage>
        <taxon>Bacteria</taxon>
        <taxon>Bacillati</taxon>
        <taxon>Bacillota</taxon>
        <taxon>Bacilli</taxon>
        <taxon>Bacillales</taxon>
        <taxon>Bacillaceae</taxon>
        <taxon>Bacillus</taxon>
    </lineage>
</organism>
<protein>
    <submittedName>
        <fullName evidence="1">Uncharacterized protein</fullName>
    </submittedName>
</protein>
<comment type="caution">
    <text evidence="1">The sequence shown here is derived from an EMBL/GenBank/DDBJ whole genome shotgun (WGS) entry which is preliminary data.</text>
</comment>
<dbReference type="OrthoDB" id="1957452at2"/>